<reference evidence="1 2" key="1">
    <citation type="journal article" date="2006" name="Science">
        <title>The genome of black cottonwood, Populus trichocarpa (Torr. &amp; Gray).</title>
        <authorList>
            <person name="Tuskan G.A."/>
            <person name="Difazio S."/>
            <person name="Jansson S."/>
            <person name="Bohlmann J."/>
            <person name="Grigoriev I."/>
            <person name="Hellsten U."/>
            <person name="Putnam N."/>
            <person name="Ralph S."/>
            <person name="Rombauts S."/>
            <person name="Salamov A."/>
            <person name="Schein J."/>
            <person name="Sterck L."/>
            <person name="Aerts A."/>
            <person name="Bhalerao R.R."/>
            <person name="Bhalerao R.P."/>
            <person name="Blaudez D."/>
            <person name="Boerjan W."/>
            <person name="Brun A."/>
            <person name="Brunner A."/>
            <person name="Busov V."/>
            <person name="Campbell M."/>
            <person name="Carlson J."/>
            <person name="Chalot M."/>
            <person name="Chapman J."/>
            <person name="Chen G.L."/>
            <person name="Cooper D."/>
            <person name="Coutinho P.M."/>
            <person name="Couturier J."/>
            <person name="Covert S."/>
            <person name="Cronk Q."/>
            <person name="Cunningham R."/>
            <person name="Davis J."/>
            <person name="Degroeve S."/>
            <person name="Dejardin A."/>
            <person name="Depamphilis C."/>
            <person name="Detter J."/>
            <person name="Dirks B."/>
            <person name="Dubchak I."/>
            <person name="Duplessis S."/>
            <person name="Ehlting J."/>
            <person name="Ellis B."/>
            <person name="Gendler K."/>
            <person name="Goodstein D."/>
            <person name="Gribskov M."/>
            <person name="Grimwood J."/>
            <person name="Groover A."/>
            <person name="Gunter L."/>
            <person name="Hamberger B."/>
            <person name="Heinze B."/>
            <person name="Helariutta Y."/>
            <person name="Henrissat B."/>
            <person name="Holligan D."/>
            <person name="Holt R."/>
            <person name="Huang W."/>
            <person name="Islam-Faridi N."/>
            <person name="Jones S."/>
            <person name="Jones-Rhoades M."/>
            <person name="Jorgensen R."/>
            <person name="Joshi C."/>
            <person name="Kangasjarvi J."/>
            <person name="Karlsson J."/>
            <person name="Kelleher C."/>
            <person name="Kirkpatrick R."/>
            <person name="Kirst M."/>
            <person name="Kohler A."/>
            <person name="Kalluri U."/>
            <person name="Larimer F."/>
            <person name="Leebens-Mack J."/>
            <person name="Leple J.C."/>
            <person name="Locascio P."/>
            <person name="Lou Y."/>
            <person name="Lucas S."/>
            <person name="Martin F."/>
            <person name="Montanini B."/>
            <person name="Napoli C."/>
            <person name="Nelson D.R."/>
            <person name="Nelson C."/>
            <person name="Nieminen K."/>
            <person name="Nilsson O."/>
            <person name="Pereda V."/>
            <person name="Peter G."/>
            <person name="Philippe R."/>
            <person name="Pilate G."/>
            <person name="Poliakov A."/>
            <person name="Razumovskaya J."/>
            <person name="Richardson P."/>
            <person name="Rinaldi C."/>
            <person name="Ritland K."/>
            <person name="Rouze P."/>
            <person name="Ryaboy D."/>
            <person name="Schmutz J."/>
            <person name="Schrader J."/>
            <person name="Segerman B."/>
            <person name="Shin H."/>
            <person name="Siddiqui A."/>
            <person name="Sterky F."/>
            <person name="Terry A."/>
            <person name="Tsai C.J."/>
            <person name="Uberbacher E."/>
            <person name="Unneberg P."/>
            <person name="Vahala J."/>
            <person name="Wall K."/>
            <person name="Wessler S."/>
            <person name="Yang G."/>
            <person name="Yin T."/>
            <person name="Douglas C."/>
            <person name="Marra M."/>
            <person name="Sandberg G."/>
            <person name="Van de Peer Y."/>
            <person name="Rokhsar D."/>
        </authorList>
    </citation>
    <scope>NUCLEOTIDE SEQUENCE [LARGE SCALE GENOMIC DNA]</scope>
    <source>
        <strain evidence="2">cv. Nisqually</strain>
    </source>
</reference>
<evidence type="ECO:0000313" key="2">
    <source>
        <dbReference type="Proteomes" id="UP000006729"/>
    </source>
</evidence>
<comment type="caution">
    <text evidence="1">The sequence shown here is derived from an EMBL/GenBank/DDBJ whole genome shotgun (WGS) entry which is preliminary data.</text>
</comment>
<keyword evidence="2" id="KW-1185">Reference proteome</keyword>
<dbReference type="Proteomes" id="UP000006729">
    <property type="component" value="Chromosome 10"/>
</dbReference>
<protein>
    <submittedName>
        <fullName evidence="1">Uncharacterized protein</fullName>
    </submittedName>
</protein>
<name>A0ACC0SBA0_POPTR</name>
<accession>A0ACC0SBA0</accession>
<organism evidence="1 2">
    <name type="scientific">Populus trichocarpa</name>
    <name type="common">Western balsam poplar</name>
    <name type="synonym">Populus balsamifera subsp. trichocarpa</name>
    <dbReference type="NCBI Taxonomy" id="3694"/>
    <lineage>
        <taxon>Eukaryota</taxon>
        <taxon>Viridiplantae</taxon>
        <taxon>Streptophyta</taxon>
        <taxon>Embryophyta</taxon>
        <taxon>Tracheophyta</taxon>
        <taxon>Spermatophyta</taxon>
        <taxon>Magnoliopsida</taxon>
        <taxon>eudicotyledons</taxon>
        <taxon>Gunneridae</taxon>
        <taxon>Pentapetalae</taxon>
        <taxon>rosids</taxon>
        <taxon>fabids</taxon>
        <taxon>Malpighiales</taxon>
        <taxon>Salicaceae</taxon>
        <taxon>Saliceae</taxon>
        <taxon>Populus</taxon>
    </lineage>
</organism>
<proteinExistence type="predicted"/>
<sequence>MKKMVVLISSAICVAMRSSVFCSTHVSPSFPLSFFSRLLSSILLLLLSSLAAFFTFLCSSFLCFSLPYIPLSLCFFFYSLSRPLPLPLSSLHSLLSVFFFCLVDFFLFSLSVPFFPPVFSSSPLSPLSPFQCSTSSAFIARG</sequence>
<dbReference type="EMBL" id="CM009299">
    <property type="protein sequence ID" value="KAI9386791.1"/>
    <property type="molecule type" value="Genomic_DNA"/>
</dbReference>
<evidence type="ECO:0000313" key="1">
    <source>
        <dbReference type="EMBL" id="KAI9386791.1"/>
    </source>
</evidence>
<gene>
    <name evidence="1" type="ORF">POPTR_010G080267v4</name>
</gene>